<accession>A0ABT9IHZ0</accession>
<evidence type="ECO:0000313" key="2">
    <source>
        <dbReference type="Proteomes" id="UP001233673"/>
    </source>
</evidence>
<reference evidence="2" key="1">
    <citation type="submission" date="2023-05" db="EMBL/GenBank/DDBJ databases">
        <title>Draft genome of Pseudofrankia sp. BMG5.37.</title>
        <authorList>
            <person name="Gtari M."/>
            <person name="Ghodhbane F."/>
            <person name="Sbissi I."/>
        </authorList>
    </citation>
    <scope>NUCLEOTIDE SEQUENCE [LARGE SCALE GENOMIC DNA]</scope>
    <source>
        <strain evidence="2">BMG 814</strain>
    </source>
</reference>
<dbReference type="EMBL" id="JASNFN010000039">
    <property type="protein sequence ID" value="MDP5185190.1"/>
    <property type="molecule type" value="Genomic_DNA"/>
</dbReference>
<keyword evidence="2" id="KW-1185">Reference proteome</keyword>
<evidence type="ECO:0000313" key="1">
    <source>
        <dbReference type="EMBL" id="MDP5185190.1"/>
    </source>
</evidence>
<protein>
    <submittedName>
        <fullName evidence="1">Uncharacterized protein</fullName>
    </submittedName>
</protein>
<name>A0ABT9IHZ0_9ACTN</name>
<dbReference type="RefSeq" id="WP_306001712.1">
    <property type="nucleotide sequence ID" value="NZ_JASNFN010000039.1"/>
</dbReference>
<gene>
    <name evidence="1" type="ORF">QOZ88_21365</name>
</gene>
<proteinExistence type="predicted"/>
<dbReference type="Proteomes" id="UP001233673">
    <property type="component" value="Unassembled WGS sequence"/>
</dbReference>
<organism evidence="1 2">
    <name type="scientific">Blastococcus carthaginiensis</name>
    <dbReference type="NCBI Taxonomy" id="3050034"/>
    <lineage>
        <taxon>Bacteria</taxon>
        <taxon>Bacillati</taxon>
        <taxon>Actinomycetota</taxon>
        <taxon>Actinomycetes</taxon>
        <taxon>Geodermatophilales</taxon>
        <taxon>Geodermatophilaceae</taxon>
        <taxon>Blastococcus</taxon>
    </lineage>
</organism>
<sequence length="84" mass="8985">MASAPGITGSPVPEQEGCFLAPDEWTADWFVDMNNTGGPVDVWVVEGVDPADLVTSGEGYDYFPGVIPADRLRLVRADVPPVHD</sequence>
<comment type="caution">
    <text evidence="1">The sequence shown here is derived from an EMBL/GenBank/DDBJ whole genome shotgun (WGS) entry which is preliminary data.</text>
</comment>